<dbReference type="RefSeq" id="WP_062121945.1">
    <property type="nucleotide sequence ID" value="NZ_BAZW01000001.1"/>
</dbReference>
<reference evidence="1 2" key="1">
    <citation type="journal article" date="2015" name="Microbes Environ.">
        <title>Distribution and evolution of nitrogen fixation genes in the phylum bacteroidetes.</title>
        <authorList>
            <person name="Inoue J."/>
            <person name="Oshima K."/>
            <person name="Suda W."/>
            <person name="Sakamoto M."/>
            <person name="Iino T."/>
            <person name="Noda S."/>
            <person name="Hongoh Y."/>
            <person name="Hattori M."/>
            <person name="Ohkuma M."/>
        </authorList>
    </citation>
    <scope>NUCLEOTIDE SEQUENCE [LARGE SCALE GENOMIC DNA]</scope>
    <source>
        <strain evidence="1">JCM 15548</strain>
    </source>
</reference>
<sequence>MNKQQITTALGQPHGLNEQTLDQMREVLDEYPFFQAGRMLWIKNLHLLGHIRYNNELKLAAAHIADRSRLFELLHAPEIEAITEKADSADVVVLPSDDQTSEPDQNKTLEDFIETEGPVAADDYFGADEDFKTESGDSLRFTRSFEEEQEDDEEEIRYAFPDETENIVLPSADLLGYEMPETSPYRLSDNESANWDEAHSFSGWLSVLKNQPAPMPPSEVNPEVEENGGKKRSLIDHFLESGMKKRRTPPVKAQDKKDEIVDISAKSLQENEDLMTETLANIYIKQEHFFKAIDIFERLRLKYPEKNLYFARRIKELEEHINNQ</sequence>
<name>A0A0E9LRW3_9BACT</name>
<comment type="caution">
    <text evidence="1">The sequence shown here is derived from an EMBL/GenBank/DDBJ whole genome shotgun (WGS) entry which is preliminary data.</text>
</comment>
<protein>
    <recommendedName>
        <fullName evidence="3">Tetratricopeptide repeat protein</fullName>
    </recommendedName>
</protein>
<proteinExistence type="predicted"/>
<evidence type="ECO:0008006" key="3">
    <source>
        <dbReference type="Google" id="ProtNLM"/>
    </source>
</evidence>
<dbReference type="EMBL" id="BAZW01000001">
    <property type="protein sequence ID" value="GAO28028.1"/>
    <property type="molecule type" value="Genomic_DNA"/>
</dbReference>
<dbReference type="STRING" id="1236989.JCM15548_84"/>
<keyword evidence="2" id="KW-1185">Reference proteome</keyword>
<evidence type="ECO:0000313" key="1">
    <source>
        <dbReference type="EMBL" id="GAO28028.1"/>
    </source>
</evidence>
<dbReference type="OrthoDB" id="594666at2"/>
<accession>A0A0E9LRW3</accession>
<gene>
    <name evidence="1" type="ORF">JCM15548_84</name>
</gene>
<dbReference type="AlphaFoldDB" id="A0A0E9LRW3"/>
<dbReference type="Proteomes" id="UP000032900">
    <property type="component" value="Unassembled WGS sequence"/>
</dbReference>
<organism evidence="1 2">
    <name type="scientific">Geofilum rubicundum JCM 15548</name>
    <dbReference type="NCBI Taxonomy" id="1236989"/>
    <lineage>
        <taxon>Bacteria</taxon>
        <taxon>Pseudomonadati</taxon>
        <taxon>Bacteroidota</taxon>
        <taxon>Bacteroidia</taxon>
        <taxon>Marinilabiliales</taxon>
        <taxon>Marinilabiliaceae</taxon>
        <taxon>Geofilum</taxon>
    </lineage>
</organism>
<evidence type="ECO:0000313" key="2">
    <source>
        <dbReference type="Proteomes" id="UP000032900"/>
    </source>
</evidence>